<proteinExistence type="inferred from homology"/>
<comment type="caution">
    <text evidence="10">The sequence shown here is derived from an EMBL/GenBank/DDBJ whole genome shotgun (WGS) entry which is preliminary data.</text>
</comment>
<keyword evidence="7" id="KW-0788">Thiol protease</keyword>
<reference evidence="10 11" key="1">
    <citation type="journal article" date="2015" name="Environ. Microbiol.">
        <title>Metagenome sequence of Elaphomyces granulatus from sporocarp tissue reveals Ascomycota ectomycorrhizal fingerprints of genome expansion and a Proteobacteria-rich microbiome.</title>
        <authorList>
            <person name="Quandt C.A."/>
            <person name="Kohler A."/>
            <person name="Hesse C.N."/>
            <person name="Sharpton T.J."/>
            <person name="Martin F."/>
            <person name="Spatafora J.W."/>
        </authorList>
    </citation>
    <scope>NUCLEOTIDE SEQUENCE [LARGE SCALE GENOMIC DNA]</scope>
    <source>
        <strain evidence="10 11">OSC145934</strain>
    </source>
</reference>
<evidence type="ECO:0000256" key="2">
    <source>
        <dbReference type="ARBA" id="ARBA00009085"/>
    </source>
</evidence>
<feature type="compositionally biased region" description="Basic and acidic residues" evidence="8">
    <location>
        <begin position="776"/>
        <end position="787"/>
    </location>
</feature>
<feature type="compositionally biased region" description="Basic residues" evidence="8">
    <location>
        <begin position="706"/>
        <end position="715"/>
    </location>
</feature>
<keyword evidence="6" id="KW-0378">Hydrolase</keyword>
<dbReference type="EMBL" id="NPHW01003513">
    <property type="protein sequence ID" value="OXV09471.1"/>
    <property type="molecule type" value="Genomic_DNA"/>
</dbReference>
<dbReference type="Pfam" id="PF00443">
    <property type="entry name" value="UCH"/>
    <property type="match status" value="1"/>
</dbReference>
<accession>A0A232LZ75</accession>
<dbReference type="PROSITE" id="PS50235">
    <property type="entry name" value="USP_3"/>
    <property type="match status" value="1"/>
</dbReference>
<dbReference type="GO" id="GO:0005829">
    <property type="term" value="C:cytosol"/>
    <property type="evidence" value="ECO:0007669"/>
    <property type="project" value="TreeGrafter"/>
</dbReference>
<dbReference type="GO" id="GO:0016579">
    <property type="term" value="P:protein deubiquitination"/>
    <property type="evidence" value="ECO:0007669"/>
    <property type="project" value="InterPro"/>
</dbReference>
<name>A0A232LZ75_9EURO</name>
<comment type="similarity">
    <text evidence="2">Belongs to the peptidase C19 family.</text>
</comment>
<gene>
    <name evidence="10" type="ORF">Egran_02767</name>
</gene>
<dbReference type="InterPro" id="IPR001394">
    <property type="entry name" value="Peptidase_C19_UCH"/>
</dbReference>
<keyword evidence="11" id="KW-1185">Reference proteome</keyword>
<comment type="catalytic activity">
    <reaction evidence="1">
        <text>Thiol-dependent hydrolysis of ester, thioester, amide, peptide and isopeptide bonds formed by the C-terminal Gly of ubiquitin (a 76-residue protein attached to proteins as an intracellular targeting signal).</text>
        <dbReference type="EC" id="3.4.19.12"/>
    </reaction>
</comment>
<dbReference type="Proteomes" id="UP000243515">
    <property type="component" value="Unassembled WGS sequence"/>
</dbReference>
<evidence type="ECO:0000313" key="10">
    <source>
        <dbReference type="EMBL" id="OXV09471.1"/>
    </source>
</evidence>
<dbReference type="GO" id="GO:0006508">
    <property type="term" value="P:proteolysis"/>
    <property type="evidence" value="ECO:0007669"/>
    <property type="project" value="UniProtKB-KW"/>
</dbReference>
<dbReference type="GO" id="GO:0005634">
    <property type="term" value="C:nucleus"/>
    <property type="evidence" value="ECO:0007669"/>
    <property type="project" value="UniProtKB-SubCell"/>
</dbReference>
<dbReference type="InterPro" id="IPR028889">
    <property type="entry name" value="USP"/>
</dbReference>
<dbReference type="AlphaFoldDB" id="A0A232LZ75"/>
<evidence type="ECO:0000256" key="1">
    <source>
        <dbReference type="ARBA" id="ARBA00000707"/>
    </source>
</evidence>
<evidence type="ECO:0000256" key="8">
    <source>
        <dbReference type="SAM" id="MobiDB-lite"/>
    </source>
</evidence>
<dbReference type="InterPro" id="IPR050164">
    <property type="entry name" value="Peptidase_C19"/>
</dbReference>
<organism evidence="10 11">
    <name type="scientific">Elaphomyces granulatus</name>
    <dbReference type="NCBI Taxonomy" id="519963"/>
    <lineage>
        <taxon>Eukaryota</taxon>
        <taxon>Fungi</taxon>
        <taxon>Dikarya</taxon>
        <taxon>Ascomycota</taxon>
        <taxon>Pezizomycotina</taxon>
        <taxon>Eurotiomycetes</taxon>
        <taxon>Eurotiomycetidae</taxon>
        <taxon>Eurotiales</taxon>
        <taxon>Elaphomycetaceae</taxon>
        <taxon>Elaphomyces</taxon>
    </lineage>
</organism>
<evidence type="ECO:0000313" key="11">
    <source>
        <dbReference type="Proteomes" id="UP000243515"/>
    </source>
</evidence>
<evidence type="ECO:0000256" key="4">
    <source>
        <dbReference type="ARBA" id="ARBA00022670"/>
    </source>
</evidence>
<feature type="region of interest" description="Disordered" evidence="8">
    <location>
        <begin position="705"/>
        <end position="811"/>
    </location>
</feature>
<feature type="compositionally biased region" description="Polar residues" evidence="8">
    <location>
        <begin position="341"/>
        <end position="364"/>
    </location>
</feature>
<evidence type="ECO:0000256" key="7">
    <source>
        <dbReference type="ARBA" id="ARBA00022807"/>
    </source>
</evidence>
<evidence type="ECO:0000259" key="9">
    <source>
        <dbReference type="PROSITE" id="PS50235"/>
    </source>
</evidence>
<dbReference type="GO" id="GO:0004843">
    <property type="term" value="F:cysteine-type deubiquitinase activity"/>
    <property type="evidence" value="ECO:0007669"/>
    <property type="project" value="UniProtKB-EC"/>
</dbReference>
<evidence type="ECO:0000256" key="3">
    <source>
        <dbReference type="ARBA" id="ARBA00012759"/>
    </source>
</evidence>
<feature type="domain" description="USP" evidence="9">
    <location>
        <begin position="142"/>
        <end position="581"/>
    </location>
</feature>
<dbReference type="PANTHER" id="PTHR24006:SF722">
    <property type="entry name" value="UBIQUITIN CARBOXYL-TERMINAL HYDROLASE 48"/>
    <property type="match status" value="1"/>
</dbReference>
<dbReference type="InterPro" id="IPR038765">
    <property type="entry name" value="Papain-like_cys_pep_sf"/>
</dbReference>
<feature type="region of interest" description="Disordered" evidence="8">
    <location>
        <begin position="384"/>
        <end position="403"/>
    </location>
</feature>
<evidence type="ECO:0000256" key="5">
    <source>
        <dbReference type="ARBA" id="ARBA00022786"/>
    </source>
</evidence>
<dbReference type="OrthoDB" id="6287070at2759"/>
<protein>
    <recommendedName>
        <fullName evidence="3">ubiquitinyl hydrolase 1</fullName>
        <ecNumber evidence="3">3.4.19.12</ecNumber>
    </recommendedName>
</protein>
<dbReference type="EC" id="3.4.19.12" evidence="3"/>
<feature type="region of interest" description="Disordered" evidence="8">
    <location>
        <begin position="589"/>
        <end position="640"/>
    </location>
</feature>
<keyword evidence="4" id="KW-0645">Protease</keyword>
<dbReference type="SUPFAM" id="SSF54001">
    <property type="entry name" value="Cysteine proteinases"/>
    <property type="match status" value="1"/>
</dbReference>
<keyword evidence="5" id="KW-0833">Ubl conjugation pathway</keyword>
<sequence length="811" mass="91041">MQEYVNVNGRRSPKNTDTYYIKPLLFLELVTPKRMSGLHRFLTKRERHKKHDKEVTTGSYPNYRGLFASTLDGSKDEEKKIKTLERQITQKGIAELKAESIQYALRTNYANGDVDKALEMVFLLEDSIEGVVREYTPNTKLLGAENREGVTCYVDALLFAMFARLDCFEAILYKNFSDEPRQKLVITLRLWVNILRSGKLITTDITKHLQDALSECGWQDAAELKQQDVSEAFSFITGKLELPLLTLKMDIYHTGKEDAADDHKFINERLLEVAIPPAQGDQRSLTLEDCLEAYFNNRIEVKRYLERRSTLSSVKSFDSAIKGFAAHVEAAELNSPGPSPILSTSSRIDEATPSSPITDISHSPILPNQRTSIVQERFIPDKDGVDEESKDFKRSSPRRRLRKGSVRKEVMMPAWQFFSLIPWYTDNTPTNDAQVAAHFSSKRPILGLCLKRYSALPTGRAIRLHTYIDIPIEIGLPHFIQDDKMDEEGPIYGNFKLSLQAVVCHRGNSVDSGHYIALVRGASANAAPSSLGVSDENTPPEADASRHWMRFDDLAEERISMVDIEQALKEESPYLLFYQILPISDDIEEAHPLDYSPPYSQSDDDQGAGVSVGQVWTLPSLSESNNDDQSERATSSSARPSLETMWLETLLSPPAYEVESKKSAASSGGAEGTIDSGNTKASAISFLDPSTLKTEDSRNSFLFSRHITKGHKSRSHTRESSENRLSATLSRLTGRRSREKLQNESNTADGEEDEAIRMIDHSPNDQNRQMANGIENKPKGAKQERDKHLGKKRAEKPAGSGNKPERECTVM</sequence>
<dbReference type="Gene3D" id="3.90.70.10">
    <property type="entry name" value="Cysteine proteinases"/>
    <property type="match status" value="2"/>
</dbReference>
<dbReference type="PANTHER" id="PTHR24006">
    <property type="entry name" value="UBIQUITIN CARBOXYL-TERMINAL HYDROLASE"/>
    <property type="match status" value="1"/>
</dbReference>
<evidence type="ECO:0000256" key="6">
    <source>
        <dbReference type="ARBA" id="ARBA00022801"/>
    </source>
</evidence>
<feature type="region of interest" description="Disordered" evidence="8">
    <location>
        <begin position="336"/>
        <end position="364"/>
    </location>
</feature>